<protein>
    <recommendedName>
        <fullName evidence="3">B box-type domain-containing protein</fullName>
    </recommendedName>
</protein>
<reference evidence="4" key="1">
    <citation type="submission" date="2018-11" db="EMBL/GenBank/DDBJ databases">
        <authorList>
            <person name="Alioto T."/>
            <person name="Alioto T."/>
        </authorList>
    </citation>
    <scope>NUCLEOTIDE SEQUENCE</scope>
</reference>
<proteinExistence type="predicted"/>
<sequence>MSEEEDWNSEKTESEMSFGDNTYSENGSSVSTNSTKLRNSNSNLMLAVKALKNVSNALTVKTEQYLENHVDILERKTNLEKLETKSQLRDSEGLLKDATKFLINNVKTLRETMKRHHDNIEQLFDHVEQLQFDYDEEQDETKDHESQTNSLSQDEQNSVDEFGRLCDPCIVQKKKRRASYFCENCNEQFCIDCMNFHRVENNNDNHKVGSITSVTLFCAPCRMFAIDVEATVYCIACKDPKPFCSLCAEKHRAMKKTRGHDMSSNLDNLRLRFDQTENSQEWFEVVKTSPVSGTSSVQSFKPSKIISQYDIRTMMETEGHDMTLHVDHLRLRFDEMERQKQQQQWGDRQIDPFFRPPRLWTIRQLKPTNVVKPNPKLIKTEETKGRDSPDQMESFPQLIKTRSDKEQQPVKQTGVELPSSKLLLADRKRGQSSSILYYDLWSKITVLEA</sequence>
<feature type="region of interest" description="Disordered" evidence="2">
    <location>
        <begin position="136"/>
        <end position="156"/>
    </location>
</feature>
<feature type="region of interest" description="Disordered" evidence="2">
    <location>
        <begin position="1"/>
        <end position="36"/>
    </location>
</feature>
<dbReference type="GO" id="GO:0008270">
    <property type="term" value="F:zinc ion binding"/>
    <property type="evidence" value="ECO:0007669"/>
    <property type="project" value="UniProtKB-KW"/>
</dbReference>
<dbReference type="PROSITE" id="PS50119">
    <property type="entry name" value="ZF_BBOX"/>
    <property type="match status" value="1"/>
</dbReference>
<dbReference type="EMBL" id="UYJE01003593">
    <property type="protein sequence ID" value="VDI20612.1"/>
    <property type="molecule type" value="Genomic_DNA"/>
</dbReference>
<dbReference type="CDD" id="cd19757">
    <property type="entry name" value="Bbox1"/>
    <property type="match status" value="1"/>
</dbReference>
<gene>
    <name evidence="4" type="ORF">MGAL_10B046255</name>
</gene>
<name>A0A8B6DKP9_MYTGA</name>
<organism evidence="4 5">
    <name type="scientific">Mytilus galloprovincialis</name>
    <name type="common">Mediterranean mussel</name>
    <dbReference type="NCBI Taxonomy" id="29158"/>
    <lineage>
        <taxon>Eukaryota</taxon>
        <taxon>Metazoa</taxon>
        <taxon>Spiralia</taxon>
        <taxon>Lophotrochozoa</taxon>
        <taxon>Mollusca</taxon>
        <taxon>Bivalvia</taxon>
        <taxon>Autobranchia</taxon>
        <taxon>Pteriomorphia</taxon>
        <taxon>Mytilida</taxon>
        <taxon>Mytiloidea</taxon>
        <taxon>Mytilidae</taxon>
        <taxon>Mytilinae</taxon>
        <taxon>Mytilus</taxon>
    </lineage>
</organism>
<dbReference type="InterPro" id="IPR000315">
    <property type="entry name" value="Znf_B-box"/>
</dbReference>
<keyword evidence="5" id="KW-1185">Reference proteome</keyword>
<feature type="compositionally biased region" description="Polar residues" evidence="2">
    <location>
        <begin position="19"/>
        <end position="36"/>
    </location>
</feature>
<feature type="domain" description="B box-type" evidence="3">
    <location>
        <begin position="169"/>
        <end position="211"/>
    </location>
</feature>
<evidence type="ECO:0000259" key="3">
    <source>
        <dbReference type="PROSITE" id="PS50119"/>
    </source>
</evidence>
<evidence type="ECO:0000256" key="1">
    <source>
        <dbReference type="PROSITE-ProRule" id="PRU00024"/>
    </source>
</evidence>
<keyword evidence="1" id="KW-0862">Zinc</keyword>
<dbReference type="AlphaFoldDB" id="A0A8B6DKP9"/>
<dbReference type="Proteomes" id="UP000596742">
    <property type="component" value="Unassembled WGS sequence"/>
</dbReference>
<keyword evidence="1" id="KW-0863">Zinc-finger</keyword>
<keyword evidence="1" id="KW-0479">Metal-binding</keyword>
<evidence type="ECO:0000313" key="4">
    <source>
        <dbReference type="EMBL" id="VDI20612.1"/>
    </source>
</evidence>
<evidence type="ECO:0000313" key="5">
    <source>
        <dbReference type="Proteomes" id="UP000596742"/>
    </source>
</evidence>
<accession>A0A8B6DKP9</accession>
<comment type="caution">
    <text evidence="4">The sequence shown here is derived from an EMBL/GenBank/DDBJ whole genome shotgun (WGS) entry which is preliminary data.</text>
</comment>
<feature type="compositionally biased region" description="Polar residues" evidence="2">
    <location>
        <begin position="147"/>
        <end position="156"/>
    </location>
</feature>
<evidence type="ECO:0000256" key="2">
    <source>
        <dbReference type="SAM" id="MobiDB-lite"/>
    </source>
</evidence>